<evidence type="ECO:0000313" key="2">
    <source>
        <dbReference type="EMBL" id="VEL10408.1"/>
    </source>
</evidence>
<dbReference type="Proteomes" id="UP000784294">
    <property type="component" value="Unassembled WGS sequence"/>
</dbReference>
<name>A0A3S5CCT3_9PLAT</name>
<protein>
    <submittedName>
        <fullName evidence="2">Uncharacterized protein</fullName>
    </submittedName>
</protein>
<feature type="signal peptide" evidence="1">
    <location>
        <begin position="1"/>
        <end position="30"/>
    </location>
</feature>
<accession>A0A3S5CCT3</accession>
<dbReference type="AlphaFoldDB" id="A0A3S5CCT3"/>
<dbReference type="EMBL" id="CAAALY010008934">
    <property type="protein sequence ID" value="VEL10408.1"/>
    <property type="molecule type" value="Genomic_DNA"/>
</dbReference>
<sequence length="146" mass="16051">MAALVNYIPIFGFSLLLCYLSCSGCYPAHSDDVVDGRGKTVSAIHSFQGDRDITHRHPSLRHHYHPDACLARCVHLPGSNISQPTPPLTDAFKTLQADAAVFSGDSVSYSREALCETDQGKCWLEEDHFSILICGKVSFKSKQKPV</sequence>
<evidence type="ECO:0000256" key="1">
    <source>
        <dbReference type="SAM" id="SignalP"/>
    </source>
</evidence>
<proteinExistence type="predicted"/>
<gene>
    <name evidence="2" type="ORF">PXEA_LOCUS3848</name>
</gene>
<reference evidence="2" key="1">
    <citation type="submission" date="2018-11" db="EMBL/GenBank/DDBJ databases">
        <authorList>
            <consortium name="Pathogen Informatics"/>
        </authorList>
    </citation>
    <scope>NUCLEOTIDE SEQUENCE</scope>
</reference>
<keyword evidence="3" id="KW-1185">Reference proteome</keyword>
<comment type="caution">
    <text evidence="2">The sequence shown here is derived from an EMBL/GenBank/DDBJ whole genome shotgun (WGS) entry which is preliminary data.</text>
</comment>
<keyword evidence="1" id="KW-0732">Signal</keyword>
<organism evidence="2 3">
    <name type="scientific">Protopolystoma xenopodis</name>
    <dbReference type="NCBI Taxonomy" id="117903"/>
    <lineage>
        <taxon>Eukaryota</taxon>
        <taxon>Metazoa</taxon>
        <taxon>Spiralia</taxon>
        <taxon>Lophotrochozoa</taxon>
        <taxon>Platyhelminthes</taxon>
        <taxon>Monogenea</taxon>
        <taxon>Polyopisthocotylea</taxon>
        <taxon>Polystomatidea</taxon>
        <taxon>Polystomatidae</taxon>
        <taxon>Protopolystoma</taxon>
    </lineage>
</organism>
<feature type="chain" id="PRO_5018604335" evidence="1">
    <location>
        <begin position="31"/>
        <end position="146"/>
    </location>
</feature>
<evidence type="ECO:0000313" key="3">
    <source>
        <dbReference type="Proteomes" id="UP000784294"/>
    </source>
</evidence>